<protein>
    <submittedName>
        <fullName evidence="1">Unannotated protein</fullName>
    </submittedName>
</protein>
<accession>A0A6J6DE18</accession>
<sequence length="101" mass="11471">MSVVDVVASTVRENCVHHVSFDLRGHRLRIRHPACIRTRRLEFEIPTDPRCAVDRSTRPGEITEIGINQNGRCSDRIRILDPAKNDSVLGLDSTDLSDRHE</sequence>
<gene>
    <name evidence="1" type="ORF">UFOPK1495_01527</name>
</gene>
<evidence type="ECO:0000313" key="1">
    <source>
        <dbReference type="EMBL" id="CAB4561524.1"/>
    </source>
</evidence>
<name>A0A6J6DE18_9ZZZZ</name>
<dbReference type="EMBL" id="CAEZSU010000194">
    <property type="protein sequence ID" value="CAB4561524.1"/>
    <property type="molecule type" value="Genomic_DNA"/>
</dbReference>
<organism evidence="1">
    <name type="scientific">freshwater metagenome</name>
    <dbReference type="NCBI Taxonomy" id="449393"/>
    <lineage>
        <taxon>unclassified sequences</taxon>
        <taxon>metagenomes</taxon>
        <taxon>ecological metagenomes</taxon>
    </lineage>
</organism>
<dbReference type="AlphaFoldDB" id="A0A6J6DE18"/>
<proteinExistence type="predicted"/>
<reference evidence="1" key="1">
    <citation type="submission" date="2020-05" db="EMBL/GenBank/DDBJ databases">
        <authorList>
            <person name="Chiriac C."/>
            <person name="Salcher M."/>
            <person name="Ghai R."/>
            <person name="Kavagutti S V."/>
        </authorList>
    </citation>
    <scope>NUCLEOTIDE SEQUENCE</scope>
</reference>